<evidence type="ECO:0000313" key="9">
    <source>
        <dbReference type="Proteomes" id="UP001165652"/>
    </source>
</evidence>
<dbReference type="SUPFAM" id="SSF53807">
    <property type="entry name" value="Helical backbone' metal receptor"/>
    <property type="match status" value="1"/>
</dbReference>
<dbReference type="Proteomes" id="UP001165652">
    <property type="component" value="Unassembled WGS sequence"/>
</dbReference>
<evidence type="ECO:0000256" key="2">
    <source>
        <dbReference type="ARBA" id="ARBA00011028"/>
    </source>
</evidence>
<reference evidence="8" key="2">
    <citation type="submission" date="2023-02" db="EMBL/GenBank/DDBJ databases">
        <authorList>
            <person name="Rayyan A."/>
            <person name="Meyer T."/>
            <person name="Kyndt J.A."/>
        </authorList>
    </citation>
    <scope>NUCLEOTIDE SEQUENCE</scope>
    <source>
        <strain evidence="8">DSM 9987</strain>
    </source>
</reference>
<dbReference type="InterPro" id="IPR006127">
    <property type="entry name" value="ZnuA-like"/>
</dbReference>
<dbReference type="EMBL" id="JAQQLI010000010">
    <property type="protein sequence ID" value="MDC7785830.1"/>
    <property type="molecule type" value="Genomic_DNA"/>
</dbReference>
<keyword evidence="4" id="KW-0479">Metal-binding</keyword>
<dbReference type="PANTHER" id="PTHR42953:SF1">
    <property type="entry name" value="METAL-BINDING PROTEIN HI_0362-RELATED"/>
    <property type="match status" value="1"/>
</dbReference>
<comment type="subcellular location">
    <subcellularLocation>
        <location evidence="1">Cell envelope</location>
    </subcellularLocation>
</comment>
<dbReference type="PRINTS" id="PR00691">
    <property type="entry name" value="ADHESINB"/>
</dbReference>
<evidence type="ECO:0000256" key="5">
    <source>
        <dbReference type="ARBA" id="ARBA00022729"/>
    </source>
</evidence>
<dbReference type="CDD" id="cd01137">
    <property type="entry name" value="PsaA"/>
    <property type="match status" value="1"/>
</dbReference>
<evidence type="ECO:0000256" key="7">
    <source>
        <dbReference type="SAM" id="SignalP"/>
    </source>
</evidence>
<sequence>MTIVARAGAVLARLCGIPVLLGAALLAGAAGPAVAQASDPGSPARPLARPLKVVTTFTVIADIARNVAGDRAVVESITKPGAEIHDYQPTPQDIVRAQGADLVLWNGLNLERWFERFFETLREVPSVVVTEGIAPMGIGEGPYTGKPNPHAWMSPTNALVYVENIRKALAARDPANAEAYGRNAAAYAETIRALDAPLRARLAAIPEPQRWLVTSEGAFSYLARDYGLREAYLWPINADEQGTPRQVRKVIDLVRKNRIPVVFSESTISDRPARQVARESGARYGGVLYVDSLSAEGGPVPTYLDLLKVTVETIATGFGT</sequence>
<accession>A0ABT5J843</accession>
<organism evidence="8 9">
    <name type="scientific">Rhodoplanes tepidamans</name>
    <name type="common">Rhodoplanes cryptolactis</name>
    <dbReference type="NCBI Taxonomy" id="200616"/>
    <lineage>
        <taxon>Bacteria</taxon>
        <taxon>Pseudomonadati</taxon>
        <taxon>Pseudomonadota</taxon>
        <taxon>Alphaproteobacteria</taxon>
        <taxon>Hyphomicrobiales</taxon>
        <taxon>Nitrobacteraceae</taxon>
        <taxon>Rhodoplanes</taxon>
    </lineage>
</organism>
<proteinExistence type="inferred from homology"/>
<feature type="chain" id="PRO_5045093230" evidence="7">
    <location>
        <begin position="36"/>
        <end position="320"/>
    </location>
</feature>
<dbReference type="InterPro" id="IPR050492">
    <property type="entry name" value="Bact_metal-bind_prot9"/>
</dbReference>
<keyword evidence="9" id="KW-1185">Reference proteome</keyword>
<dbReference type="PANTHER" id="PTHR42953">
    <property type="entry name" value="HIGH-AFFINITY ZINC UPTAKE SYSTEM PROTEIN ZNUA-RELATED"/>
    <property type="match status" value="1"/>
</dbReference>
<comment type="similarity">
    <text evidence="2 6">Belongs to the bacterial solute-binding protein 9 family.</text>
</comment>
<gene>
    <name evidence="8" type="ORF">PQJ73_09075</name>
</gene>
<dbReference type="InterPro" id="IPR006128">
    <property type="entry name" value="Lipoprotein_PsaA-like"/>
</dbReference>
<feature type="signal peptide" evidence="7">
    <location>
        <begin position="1"/>
        <end position="35"/>
    </location>
</feature>
<reference evidence="8" key="1">
    <citation type="journal article" date="2023" name="Microbiol Resour">
        <title>Genome Sequences of Rhodoplanes serenus and Two Thermotolerant Strains, Rhodoplanes tepidamans and 'Rhodoplanes cryptolactis,' Further Refine the Genus.</title>
        <authorList>
            <person name="Rayyan A.A."/>
            <person name="Kyndt J.A."/>
        </authorList>
    </citation>
    <scope>NUCLEOTIDE SEQUENCE</scope>
    <source>
        <strain evidence="8">DSM 9987</strain>
    </source>
</reference>
<keyword evidence="5 7" id="KW-0732">Signal</keyword>
<keyword evidence="3 6" id="KW-0813">Transport</keyword>
<name>A0ABT5J843_RHOTP</name>
<dbReference type="Gene3D" id="3.40.50.1980">
    <property type="entry name" value="Nitrogenase molybdenum iron protein domain"/>
    <property type="match status" value="2"/>
</dbReference>
<evidence type="ECO:0000256" key="6">
    <source>
        <dbReference type="RuleBase" id="RU003512"/>
    </source>
</evidence>
<protein>
    <submittedName>
        <fullName evidence="8">Metal ABC transporter substrate-binding protein</fullName>
    </submittedName>
</protein>
<dbReference type="PRINTS" id="PR00690">
    <property type="entry name" value="ADHESNFAMILY"/>
</dbReference>
<comment type="caution">
    <text evidence="8">The sequence shown here is derived from an EMBL/GenBank/DDBJ whole genome shotgun (WGS) entry which is preliminary data.</text>
</comment>
<dbReference type="InterPro" id="IPR006129">
    <property type="entry name" value="AdhesinB"/>
</dbReference>
<evidence type="ECO:0000256" key="1">
    <source>
        <dbReference type="ARBA" id="ARBA00004196"/>
    </source>
</evidence>
<evidence type="ECO:0000313" key="8">
    <source>
        <dbReference type="EMBL" id="MDC7785830.1"/>
    </source>
</evidence>
<evidence type="ECO:0000256" key="3">
    <source>
        <dbReference type="ARBA" id="ARBA00022448"/>
    </source>
</evidence>
<evidence type="ECO:0000256" key="4">
    <source>
        <dbReference type="ARBA" id="ARBA00022723"/>
    </source>
</evidence>
<dbReference type="Pfam" id="PF01297">
    <property type="entry name" value="ZnuA"/>
    <property type="match status" value="1"/>
</dbReference>